<sequence>MECKPEYTHNQVQRRVKQFPNFNSPCSGVLFRRNLKLTKLYLDNYRLERGGTRNLMSLQRNSSKDVVLIDEDGFEFSLAVDDDDMTA</sequence>
<accession>A0ABD2BZ73</accession>
<dbReference type="EMBL" id="JAYRBN010000063">
    <property type="protein sequence ID" value="KAL2738083.1"/>
    <property type="molecule type" value="Genomic_DNA"/>
</dbReference>
<proteinExistence type="predicted"/>
<protein>
    <submittedName>
        <fullName evidence="1">Uncharacterized protein</fullName>
    </submittedName>
</protein>
<evidence type="ECO:0000313" key="1">
    <source>
        <dbReference type="EMBL" id="KAL2738083.1"/>
    </source>
</evidence>
<keyword evidence="2" id="KW-1185">Reference proteome</keyword>
<gene>
    <name evidence="1" type="ORF">V1477_011442</name>
</gene>
<comment type="caution">
    <text evidence="1">The sequence shown here is derived from an EMBL/GenBank/DDBJ whole genome shotgun (WGS) entry which is preliminary data.</text>
</comment>
<reference evidence="1 2" key="1">
    <citation type="journal article" date="2024" name="Ann. Entomol. Soc. Am.">
        <title>Genomic analyses of the southern and eastern yellowjacket wasps (Hymenoptera: Vespidae) reveal evolutionary signatures of social life.</title>
        <authorList>
            <person name="Catto M.A."/>
            <person name="Caine P.B."/>
            <person name="Orr S.E."/>
            <person name="Hunt B.G."/>
            <person name="Goodisman M.A.D."/>
        </authorList>
    </citation>
    <scope>NUCLEOTIDE SEQUENCE [LARGE SCALE GENOMIC DNA]</scope>
    <source>
        <strain evidence="1">232</strain>
        <tissue evidence="1">Head and thorax</tissue>
    </source>
</reference>
<organism evidence="1 2">
    <name type="scientific">Vespula maculifrons</name>
    <name type="common">Eastern yellow jacket</name>
    <name type="synonym">Wasp</name>
    <dbReference type="NCBI Taxonomy" id="7453"/>
    <lineage>
        <taxon>Eukaryota</taxon>
        <taxon>Metazoa</taxon>
        <taxon>Ecdysozoa</taxon>
        <taxon>Arthropoda</taxon>
        <taxon>Hexapoda</taxon>
        <taxon>Insecta</taxon>
        <taxon>Pterygota</taxon>
        <taxon>Neoptera</taxon>
        <taxon>Endopterygota</taxon>
        <taxon>Hymenoptera</taxon>
        <taxon>Apocrita</taxon>
        <taxon>Aculeata</taxon>
        <taxon>Vespoidea</taxon>
        <taxon>Vespidae</taxon>
        <taxon>Vespinae</taxon>
        <taxon>Vespula</taxon>
    </lineage>
</organism>
<evidence type="ECO:0000313" key="2">
    <source>
        <dbReference type="Proteomes" id="UP001607303"/>
    </source>
</evidence>
<dbReference type="Proteomes" id="UP001607303">
    <property type="component" value="Unassembled WGS sequence"/>
</dbReference>
<dbReference type="AlphaFoldDB" id="A0ABD2BZ73"/>
<name>A0ABD2BZ73_VESMC</name>